<proteinExistence type="predicted"/>
<reference evidence="1" key="1">
    <citation type="submission" date="2023-03" db="EMBL/GenBank/DDBJ databases">
        <title>Chromosome-level genomes of two armyworms, Mythimna separata and Mythimna loreyi, provide insights into the biosynthesis and reception of sex pheromones.</title>
        <authorList>
            <person name="Zhao H."/>
        </authorList>
    </citation>
    <scope>NUCLEOTIDE SEQUENCE</scope>
    <source>
        <strain evidence="1">BeijingLab</strain>
    </source>
</reference>
<keyword evidence="2" id="KW-1185">Reference proteome</keyword>
<comment type="caution">
    <text evidence="1">The sequence shown here is derived from an EMBL/GenBank/DDBJ whole genome shotgun (WGS) entry which is preliminary data.</text>
</comment>
<name>A0ACC2PZI1_9NEOP</name>
<evidence type="ECO:0000313" key="2">
    <source>
        <dbReference type="Proteomes" id="UP001231649"/>
    </source>
</evidence>
<organism evidence="1 2">
    <name type="scientific">Mythimna loreyi</name>
    <dbReference type="NCBI Taxonomy" id="667449"/>
    <lineage>
        <taxon>Eukaryota</taxon>
        <taxon>Metazoa</taxon>
        <taxon>Ecdysozoa</taxon>
        <taxon>Arthropoda</taxon>
        <taxon>Hexapoda</taxon>
        <taxon>Insecta</taxon>
        <taxon>Pterygota</taxon>
        <taxon>Neoptera</taxon>
        <taxon>Endopterygota</taxon>
        <taxon>Lepidoptera</taxon>
        <taxon>Glossata</taxon>
        <taxon>Ditrysia</taxon>
        <taxon>Noctuoidea</taxon>
        <taxon>Noctuidae</taxon>
        <taxon>Noctuinae</taxon>
        <taxon>Hadenini</taxon>
        <taxon>Mythimna</taxon>
    </lineage>
</organism>
<sequence>MLENNEQLFRKIKEVEVETSDHDIRSAVLTQRAVERGPSPRDATDAGAADAFTAAARSAAGMRDAVTSPQRKAVVQTAAALSVPNIHEAVHSKNSNDGWEKVSYRRKRNTTSYRYLGSAGTAKQTEGNFKAVIKTLPIFITKVHKDTTVKDITDYVYQKTGEVITLQSISFKYPKEYNAYKFFVSETKIEKFLDSKLWPEGIIFRKFVNFKMQNNTNSAYSGTVSGLK</sequence>
<evidence type="ECO:0000313" key="1">
    <source>
        <dbReference type="EMBL" id="KAJ8704359.1"/>
    </source>
</evidence>
<dbReference type="EMBL" id="CM056808">
    <property type="protein sequence ID" value="KAJ8704359.1"/>
    <property type="molecule type" value="Genomic_DNA"/>
</dbReference>
<accession>A0ACC2PZI1</accession>
<protein>
    <submittedName>
        <fullName evidence="1">Uncharacterized protein</fullName>
    </submittedName>
</protein>
<gene>
    <name evidence="1" type="ORF">PYW08_013083</name>
</gene>
<dbReference type="Proteomes" id="UP001231649">
    <property type="component" value="Chromosome 32"/>
</dbReference>